<keyword evidence="2" id="KW-0229">DNA integration</keyword>
<dbReference type="InterPro" id="IPR010998">
    <property type="entry name" value="Integrase_recombinase_N"/>
</dbReference>
<dbReference type="GO" id="GO:0003677">
    <property type="term" value="F:DNA binding"/>
    <property type="evidence" value="ECO:0007669"/>
    <property type="project" value="UniProtKB-KW"/>
</dbReference>
<dbReference type="PROSITE" id="PS51898">
    <property type="entry name" value="TYR_RECOMBINASE"/>
    <property type="match status" value="1"/>
</dbReference>
<dbReference type="SUPFAM" id="SSF56349">
    <property type="entry name" value="DNA breaking-rejoining enzymes"/>
    <property type="match status" value="1"/>
</dbReference>
<dbReference type="Gene3D" id="1.10.150.130">
    <property type="match status" value="1"/>
</dbReference>
<protein>
    <recommendedName>
        <fullName evidence="5">Tyr recombinase domain-containing protein</fullName>
    </recommendedName>
</protein>
<dbReference type="InterPro" id="IPR013762">
    <property type="entry name" value="Integrase-like_cat_sf"/>
</dbReference>
<dbReference type="CDD" id="cd00801">
    <property type="entry name" value="INT_P4_C"/>
    <property type="match status" value="1"/>
</dbReference>
<keyword evidence="7" id="KW-1185">Reference proteome</keyword>
<evidence type="ECO:0000256" key="1">
    <source>
        <dbReference type="ARBA" id="ARBA00008857"/>
    </source>
</evidence>
<dbReference type="EMBL" id="CP024847">
    <property type="protein sequence ID" value="AUR52993.1"/>
    <property type="molecule type" value="Genomic_DNA"/>
</dbReference>
<dbReference type="GO" id="GO:0015074">
    <property type="term" value="P:DNA integration"/>
    <property type="evidence" value="ECO:0007669"/>
    <property type="project" value="UniProtKB-KW"/>
</dbReference>
<evidence type="ECO:0000256" key="4">
    <source>
        <dbReference type="ARBA" id="ARBA00023172"/>
    </source>
</evidence>
<evidence type="ECO:0000256" key="3">
    <source>
        <dbReference type="ARBA" id="ARBA00023125"/>
    </source>
</evidence>
<organism evidence="6 7">
    <name type="scientific">Aquella oligotrophica</name>
    <dbReference type="NCBI Taxonomy" id="2067065"/>
    <lineage>
        <taxon>Bacteria</taxon>
        <taxon>Pseudomonadati</taxon>
        <taxon>Pseudomonadota</taxon>
        <taxon>Betaproteobacteria</taxon>
        <taxon>Neisseriales</taxon>
        <taxon>Neisseriaceae</taxon>
        <taxon>Aquella</taxon>
    </lineage>
</organism>
<dbReference type="Proteomes" id="UP000236655">
    <property type="component" value="Chromosome"/>
</dbReference>
<evidence type="ECO:0000259" key="5">
    <source>
        <dbReference type="PROSITE" id="PS51898"/>
    </source>
</evidence>
<comment type="similarity">
    <text evidence="1">Belongs to the 'phage' integrase family.</text>
</comment>
<dbReference type="InterPro" id="IPR050808">
    <property type="entry name" value="Phage_Integrase"/>
</dbReference>
<evidence type="ECO:0000313" key="7">
    <source>
        <dbReference type="Proteomes" id="UP000236655"/>
    </source>
</evidence>
<dbReference type="PANTHER" id="PTHR30629">
    <property type="entry name" value="PROPHAGE INTEGRASE"/>
    <property type="match status" value="1"/>
</dbReference>
<gene>
    <name evidence="6" type="ORF">CUN60_12050</name>
</gene>
<feature type="domain" description="Tyr recombinase" evidence="5">
    <location>
        <begin position="81"/>
        <end position="261"/>
    </location>
</feature>
<dbReference type="PANTHER" id="PTHR30629:SF2">
    <property type="entry name" value="PROPHAGE INTEGRASE INTS-RELATED"/>
    <property type="match status" value="1"/>
</dbReference>
<proteinExistence type="inferred from homology"/>
<keyword evidence="4" id="KW-0233">DNA recombination</keyword>
<name>A0A2I7N966_9NEIS</name>
<dbReference type="AlphaFoldDB" id="A0A2I7N966"/>
<reference evidence="7" key="1">
    <citation type="submission" date="2017-11" db="EMBL/GenBank/DDBJ databases">
        <authorList>
            <person name="Chan K.G."/>
            <person name="Lee L.S."/>
        </authorList>
    </citation>
    <scope>NUCLEOTIDE SEQUENCE [LARGE SCALE GENOMIC DNA]</scope>
    <source>
        <strain evidence="7">DSM 100970</strain>
    </source>
</reference>
<evidence type="ECO:0000256" key="2">
    <source>
        <dbReference type="ARBA" id="ARBA00022908"/>
    </source>
</evidence>
<dbReference type="GO" id="GO:0006310">
    <property type="term" value="P:DNA recombination"/>
    <property type="evidence" value="ECO:0007669"/>
    <property type="project" value="UniProtKB-KW"/>
</dbReference>
<dbReference type="InterPro" id="IPR002104">
    <property type="entry name" value="Integrase_catalytic"/>
</dbReference>
<dbReference type="Gene3D" id="1.10.443.10">
    <property type="entry name" value="Intergrase catalytic core"/>
    <property type="match status" value="1"/>
</dbReference>
<sequence length="287" mass="33413">MPNLCKRNIIAVIGNELVTKITDDFIKQRLLLPKIENNSASVARLILINIKVLIDFAVELKIIEYNPATKIKAVNIYRDKPRTRHLNNNEIKQLLDFVYASNIRTQTKLAVHLSLMLLTRKSELIHATWENVDFEQSRFIINESKMNSQLVIPLPKQASNMFEKLKKLSRGSKYIFPGITQDSPISATNLNWMLRNFNKTIFGNDRQSYVTVHDLRRTGATHLGELGYPSDYIEVALNHSKGGIKQVYQRSQFIEQRKEMLQRWADILDSLIDQEILYHFNMFYDVF</sequence>
<evidence type="ECO:0000313" key="6">
    <source>
        <dbReference type="EMBL" id="AUR52993.1"/>
    </source>
</evidence>
<dbReference type="InterPro" id="IPR011010">
    <property type="entry name" value="DNA_brk_join_enz"/>
</dbReference>
<accession>A0A2I7N966</accession>
<dbReference type="Pfam" id="PF00589">
    <property type="entry name" value="Phage_integrase"/>
    <property type="match status" value="1"/>
</dbReference>
<keyword evidence="3" id="KW-0238">DNA-binding</keyword>
<dbReference type="KEGG" id="nba:CUN60_12050"/>